<reference evidence="1" key="1">
    <citation type="submission" date="2023-10" db="EMBL/GenBank/DDBJ databases">
        <authorList>
            <person name="Domelevo Entfellner J.-B."/>
        </authorList>
    </citation>
    <scope>NUCLEOTIDE SEQUENCE</scope>
</reference>
<evidence type="ECO:0000313" key="1">
    <source>
        <dbReference type="EMBL" id="CAJ1973956.1"/>
    </source>
</evidence>
<sequence>MGGTASTFPRFHDGYPTFSVSNTDCVDICHPSKGNCLNLAKIKIVHQIVEKKKKKKTIDFHLIARFL</sequence>
<keyword evidence="2" id="KW-1185">Reference proteome</keyword>
<organism evidence="1 2">
    <name type="scientific">Sphenostylis stenocarpa</name>
    <dbReference type="NCBI Taxonomy" id="92480"/>
    <lineage>
        <taxon>Eukaryota</taxon>
        <taxon>Viridiplantae</taxon>
        <taxon>Streptophyta</taxon>
        <taxon>Embryophyta</taxon>
        <taxon>Tracheophyta</taxon>
        <taxon>Spermatophyta</taxon>
        <taxon>Magnoliopsida</taxon>
        <taxon>eudicotyledons</taxon>
        <taxon>Gunneridae</taxon>
        <taxon>Pentapetalae</taxon>
        <taxon>rosids</taxon>
        <taxon>fabids</taxon>
        <taxon>Fabales</taxon>
        <taxon>Fabaceae</taxon>
        <taxon>Papilionoideae</taxon>
        <taxon>50 kb inversion clade</taxon>
        <taxon>NPAAA clade</taxon>
        <taxon>indigoferoid/millettioid clade</taxon>
        <taxon>Phaseoleae</taxon>
        <taxon>Sphenostylis</taxon>
    </lineage>
</organism>
<proteinExistence type="predicted"/>
<dbReference type="Gramene" id="rna-AYBTSS11_LOCUS26023">
    <property type="protein sequence ID" value="CAJ1973956.1"/>
    <property type="gene ID" value="gene-AYBTSS11_LOCUS26023"/>
</dbReference>
<accession>A0AA86VQB7</accession>
<dbReference type="EMBL" id="OY731406">
    <property type="protein sequence ID" value="CAJ1973956.1"/>
    <property type="molecule type" value="Genomic_DNA"/>
</dbReference>
<name>A0AA86VQB7_9FABA</name>
<dbReference type="AlphaFoldDB" id="A0AA86VQB7"/>
<protein>
    <submittedName>
        <fullName evidence="1">Uncharacterized protein</fullName>
    </submittedName>
</protein>
<gene>
    <name evidence="1" type="ORF">AYBTSS11_LOCUS26023</name>
</gene>
<dbReference type="Proteomes" id="UP001189624">
    <property type="component" value="Chromosome 9"/>
</dbReference>
<evidence type="ECO:0000313" key="2">
    <source>
        <dbReference type="Proteomes" id="UP001189624"/>
    </source>
</evidence>